<dbReference type="AlphaFoldDB" id="A0A0K1Q434"/>
<protein>
    <recommendedName>
        <fullName evidence="3">DUF4157 domain-containing protein</fullName>
    </recommendedName>
</protein>
<gene>
    <name evidence="1" type="ORF">AKJ09_06808</name>
</gene>
<dbReference type="KEGG" id="llu:AKJ09_06808"/>
<dbReference type="EMBL" id="CP012333">
    <property type="protein sequence ID" value="AKV00145.1"/>
    <property type="molecule type" value="Genomic_DNA"/>
</dbReference>
<keyword evidence="2" id="KW-1185">Reference proteome</keyword>
<evidence type="ECO:0000313" key="2">
    <source>
        <dbReference type="Proteomes" id="UP000064967"/>
    </source>
</evidence>
<name>A0A0K1Q434_9BACT</name>
<evidence type="ECO:0000313" key="1">
    <source>
        <dbReference type="EMBL" id="AKV00145.1"/>
    </source>
</evidence>
<organism evidence="1 2">
    <name type="scientific">Labilithrix luteola</name>
    <dbReference type="NCBI Taxonomy" id="1391654"/>
    <lineage>
        <taxon>Bacteria</taxon>
        <taxon>Pseudomonadati</taxon>
        <taxon>Myxococcota</taxon>
        <taxon>Polyangia</taxon>
        <taxon>Polyangiales</taxon>
        <taxon>Labilitrichaceae</taxon>
        <taxon>Labilithrix</taxon>
    </lineage>
</organism>
<reference evidence="1 2" key="1">
    <citation type="submission" date="2015-08" db="EMBL/GenBank/DDBJ databases">
        <authorList>
            <person name="Babu N.S."/>
            <person name="Beckwith C.J."/>
            <person name="Beseler K.G."/>
            <person name="Brison A."/>
            <person name="Carone J.V."/>
            <person name="Caskin T.P."/>
            <person name="Diamond M."/>
            <person name="Durham M.E."/>
            <person name="Foxe J.M."/>
            <person name="Go M."/>
            <person name="Henderson B.A."/>
            <person name="Jones I.B."/>
            <person name="McGettigan J.A."/>
            <person name="Micheletti S.J."/>
            <person name="Nasrallah M.E."/>
            <person name="Ortiz D."/>
            <person name="Piller C.R."/>
            <person name="Privatt S.R."/>
            <person name="Schneider S.L."/>
            <person name="Sharp S."/>
            <person name="Smith T.C."/>
            <person name="Stanton J.D."/>
            <person name="Ullery H.E."/>
            <person name="Wilson R.J."/>
            <person name="Serrano M.G."/>
            <person name="Buck G."/>
            <person name="Lee V."/>
            <person name="Wang Y."/>
            <person name="Carvalho R."/>
            <person name="Voegtly L."/>
            <person name="Shi R."/>
            <person name="Duckworth R."/>
            <person name="Johnson A."/>
            <person name="Loviza R."/>
            <person name="Walstead R."/>
            <person name="Shah Z."/>
            <person name="Kiflezghi M."/>
            <person name="Wade K."/>
            <person name="Ball S.L."/>
            <person name="Bradley K.W."/>
            <person name="Asai D.J."/>
            <person name="Bowman C.A."/>
            <person name="Russell D.A."/>
            <person name="Pope W.H."/>
            <person name="Jacobs-Sera D."/>
            <person name="Hendrix R.W."/>
            <person name="Hatfull G.F."/>
        </authorList>
    </citation>
    <scope>NUCLEOTIDE SEQUENCE [LARGE SCALE GENOMIC DNA]</scope>
    <source>
        <strain evidence="1 2">DSM 27648</strain>
    </source>
</reference>
<sequence>MAMALLRLASASEGRAVLAAEDDFTRALGGFDRSFRMRTSAPVDDATLRQFLGEQAVDFTAEEAEAWEEAIAAVAQGARGIGGLLPREVLVVKTTGREERDHAYTRANAIVLPATRVRSLRGERAFRLLAHELFHVASRASRAFRDATYGLLGFAPVGPIAPPPELDDCRMTNPDAHGLGHYLRLGERAVVPLLTCPLPLADVLERTSVLGVVRTTLLEIDAQAGTVVRDASGAPVLLDPQATDWSRQIARNSMYTIHPEEVLADNLALLVRRRLGDARPPADPTFLAAFEQALADHSVRSSSS</sequence>
<dbReference type="STRING" id="1391654.AKJ09_06808"/>
<accession>A0A0K1Q434</accession>
<dbReference type="Proteomes" id="UP000064967">
    <property type="component" value="Chromosome"/>
</dbReference>
<proteinExistence type="predicted"/>
<evidence type="ECO:0008006" key="3">
    <source>
        <dbReference type="Google" id="ProtNLM"/>
    </source>
</evidence>